<accession>A0A9P5VGR5</accession>
<feature type="coiled-coil region" evidence="1">
    <location>
        <begin position="177"/>
        <end position="211"/>
    </location>
</feature>
<reference evidence="3" key="1">
    <citation type="journal article" date="2020" name="Fungal Divers.">
        <title>Resolving the Mortierellaceae phylogeny through synthesis of multi-gene phylogenetics and phylogenomics.</title>
        <authorList>
            <person name="Vandepol N."/>
            <person name="Liber J."/>
            <person name="Desiro A."/>
            <person name="Na H."/>
            <person name="Kennedy M."/>
            <person name="Barry K."/>
            <person name="Grigoriev I.V."/>
            <person name="Miller A.N."/>
            <person name="O'Donnell K."/>
            <person name="Stajich J.E."/>
            <person name="Bonito G."/>
        </authorList>
    </citation>
    <scope>NUCLEOTIDE SEQUENCE</scope>
    <source>
        <strain evidence="3">NVP1</strain>
    </source>
</reference>
<evidence type="ECO:0000256" key="2">
    <source>
        <dbReference type="SAM" id="MobiDB-lite"/>
    </source>
</evidence>
<feature type="non-terminal residue" evidence="3">
    <location>
        <position position="1"/>
    </location>
</feature>
<sequence>NTIQKILELAKFNQPTNMLHTVVNKTRKMRDIDNILKDKFEATSATIEKTLRFKVPEEGDLLAEIFLNETKVHKLEARIKVLIEFFIRHNVTLLEVLHEERRDDINGQEKNITIRYPQAGELGFTIKKRDLIRHNVQVLKEFGSEDDKERWTSWQGDFQRTLPQNSVLHVKIYTTKSNLHSEEIKVKQLELEKLKEELVEAKMLRDSHAAKNESKKQQIKEIVNNHSEGIQILGFVENEVLAPKVFNALMEAEAYIGDTAVCAKKVEKVYMELAKQESTASPDSPNSSSPTTQKKF</sequence>
<organism evidence="3 4">
    <name type="scientific">Podila minutissima</name>
    <dbReference type="NCBI Taxonomy" id="64525"/>
    <lineage>
        <taxon>Eukaryota</taxon>
        <taxon>Fungi</taxon>
        <taxon>Fungi incertae sedis</taxon>
        <taxon>Mucoromycota</taxon>
        <taxon>Mortierellomycotina</taxon>
        <taxon>Mortierellomycetes</taxon>
        <taxon>Mortierellales</taxon>
        <taxon>Mortierellaceae</taxon>
        <taxon>Podila</taxon>
    </lineage>
</organism>
<name>A0A9P5VGR5_9FUNG</name>
<comment type="caution">
    <text evidence="3">The sequence shown here is derived from an EMBL/GenBank/DDBJ whole genome shotgun (WGS) entry which is preliminary data.</text>
</comment>
<evidence type="ECO:0000313" key="4">
    <source>
        <dbReference type="Proteomes" id="UP000696485"/>
    </source>
</evidence>
<dbReference type="AlphaFoldDB" id="A0A9P5VGR5"/>
<gene>
    <name evidence="3" type="ORF">BG006_002392</name>
</gene>
<protein>
    <submittedName>
        <fullName evidence="3">Uncharacterized protein</fullName>
    </submittedName>
</protein>
<dbReference type="Proteomes" id="UP000696485">
    <property type="component" value="Unassembled WGS sequence"/>
</dbReference>
<evidence type="ECO:0000313" key="3">
    <source>
        <dbReference type="EMBL" id="KAF9322445.1"/>
    </source>
</evidence>
<proteinExistence type="predicted"/>
<evidence type="ECO:0000256" key="1">
    <source>
        <dbReference type="SAM" id="Coils"/>
    </source>
</evidence>
<keyword evidence="1" id="KW-0175">Coiled coil</keyword>
<keyword evidence="4" id="KW-1185">Reference proteome</keyword>
<dbReference type="EMBL" id="JAAAUY010001555">
    <property type="protein sequence ID" value="KAF9322445.1"/>
    <property type="molecule type" value="Genomic_DNA"/>
</dbReference>
<feature type="compositionally biased region" description="Low complexity" evidence="2">
    <location>
        <begin position="278"/>
        <end position="296"/>
    </location>
</feature>
<feature type="region of interest" description="Disordered" evidence="2">
    <location>
        <begin position="274"/>
        <end position="296"/>
    </location>
</feature>